<dbReference type="Pfam" id="PF02668">
    <property type="entry name" value="TauD"/>
    <property type="match status" value="1"/>
</dbReference>
<dbReference type="SUPFAM" id="SSF51197">
    <property type="entry name" value="Clavaminate synthase-like"/>
    <property type="match status" value="1"/>
</dbReference>
<dbReference type="GO" id="GO:0016491">
    <property type="term" value="F:oxidoreductase activity"/>
    <property type="evidence" value="ECO:0007669"/>
    <property type="project" value="UniProtKB-KW"/>
</dbReference>
<dbReference type="PANTHER" id="PTHR37285:SF5">
    <property type="entry name" value="SPORE WALL MATURATION PROTEIN DIT1"/>
    <property type="match status" value="1"/>
</dbReference>
<dbReference type="HOGENOM" id="CLU_015940_0_0_1"/>
<evidence type="ECO:0000259" key="2">
    <source>
        <dbReference type="Pfam" id="PF02668"/>
    </source>
</evidence>
<feature type="domain" description="TauD/TfdA-like" evidence="2">
    <location>
        <begin position="487"/>
        <end position="619"/>
    </location>
</feature>
<dbReference type="STRING" id="1081103.A0A0B2WQY9"/>
<keyword evidence="4" id="KW-1185">Reference proteome</keyword>
<dbReference type="Pfam" id="PF05141">
    <property type="entry name" value="DIT1_PvcA"/>
    <property type="match status" value="1"/>
</dbReference>
<organism evidence="3 4">
    <name type="scientific">Metarhizium album (strain ARSEF 1941)</name>
    <dbReference type="NCBI Taxonomy" id="1081103"/>
    <lineage>
        <taxon>Eukaryota</taxon>
        <taxon>Fungi</taxon>
        <taxon>Dikarya</taxon>
        <taxon>Ascomycota</taxon>
        <taxon>Pezizomycotina</taxon>
        <taxon>Sordariomycetes</taxon>
        <taxon>Hypocreomycetidae</taxon>
        <taxon>Hypocreales</taxon>
        <taxon>Clavicipitaceae</taxon>
        <taxon>Metarhizium</taxon>
    </lineage>
</organism>
<evidence type="ECO:0000313" key="3">
    <source>
        <dbReference type="EMBL" id="KHN95912.1"/>
    </source>
</evidence>
<accession>A0A0B2WQY9</accession>
<comment type="caution">
    <text evidence="3">The sequence shown here is derived from an EMBL/GenBank/DDBJ whole genome shotgun (WGS) entry which is preliminary data.</text>
</comment>
<sequence>MPSAASPAYEANSAEADAKATHCSRGLSVDDFPHSIGSSALDTASRILGVIDRYRLEKPKNGPPLQADQGALKFLAIIYSHVKAGRVIPMCLPAFPFKSPNTSAKVLGKNPDKAEELALSHLNGLCQAIADIYPPGAKLTLISDGLVYNDLLGVPDKDVWSYGENLRLLAKSKGFTQIEFCRLRHLVSIYLPEELDEMTYVANASNFRRELLNAFGNPNWKWKEVRQLEDVSLTYRGYIKFLETDLATVYPLRSDRTKSKYKRGIEYIARQMMYRGDAFASAVRQKYKNHVRLSIHRSTGANKLSISLLPTTTIFTTPWHSTVGYKLDGTVVSGMRSDFYDDETYELVLEKGIPSYYREESHLFSWGAEKGGVTFEPIYPSGWLLKPAAGPGSMTIEDIDAAKVRSLSEINSPVVMRGFFKSPKQAAFVKKSNEFGEPKCGLVLEAKDQVPHTRGLNNGLSAEWMPFHYDGLSKTLSHVHDPRKESRVSAPPRYLPKWLTVEELATKTWTVSTSSIDTTKLSGLPLVSKHPTTGKPCLRYHEAWSQSKTQFDATLVTLDGHGETSNRAIREAISTTLNDRRVAYWHTWEKGDLIVSDNTLMMHTRSDFSSGSDGELWRIHLD</sequence>
<evidence type="ECO:0000313" key="4">
    <source>
        <dbReference type="Proteomes" id="UP000030816"/>
    </source>
</evidence>
<reference evidence="3 4" key="1">
    <citation type="journal article" date="2014" name="Proc. Natl. Acad. Sci. U.S.A.">
        <title>Trajectory and genomic determinants of fungal-pathogen speciation and host adaptation.</title>
        <authorList>
            <person name="Hu X."/>
            <person name="Xiao G."/>
            <person name="Zheng P."/>
            <person name="Shang Y."/>
            <person name="Su Y."/>
            <person name="Zhang X."/>
            <person name="Liu X."/>
            <person name="Zhan S."/>
            <person name="St Leger R.J."/>
            <person name="Wang C."/>
        </authorList>
    </citation>
    <scope>NUCLEOTIDE SEQUENCE [LARGE SCALE GENOMIC DNA]</scope>
    <source>
        <strain evidence="3 4">ARSEF 1941</strain>
    </source>
</reference>
<dbReference type="RefSeq" id="XP_040676978.1">
    <property type="nucleotide sequence ID" value="XM_040825072.1"/>
</dbReference>
<gene>
    <name evidence="3" type="ORF">MAM_06274</name>
</gene>
<name>A0A0B2WQY9_METAS</name>
<dbReference type="PANTHER" id="PTHR37285">
    <property type="entry name" value="SPORE WALL MATURATION PROTEIN DIT1"/>
    <property type="match status" value="1"/>
</dbReference>
<dbReference type="InterPro" id="IPR003819">
    <property type="entry name" value="TauD/TfdA-like"/>
</dbReference>
<dbReference type="OrthoDB" id="429813at2759"/>
<dbReference type="Gene3D" id="3.60.130.10">
    <property type="entry name" value="Clavaminate synthase-like"/>
    <property type="match status" value="1"/>
</dbReference>
<protein>
    <submittedName>
        <fullName evidence="3">Pyoverdine biosynthesis</fullName>
    </submittedName>
</protein>
<keyword evidence="1" id="KW-0560">Oxidoreductase</keyword>
<dbReference type="GeneID" id="63740729"/>
<dbReference type="InterPro" id="IPR042098">
    <property type="entry name" value="TauD-like_sf"/>
</dbReference>
<dbReference type="InterPro" id="IPR007817">
    <property type="entry name" value="Isocyanide_synthase_DIT1"/>
</dbReference>
<proteinExistence type="predicted"/>
<dbReference type="EMBL" id="AZHE01000019">
    <property type="protein sequence ID" value="KHN95912.1"/>
    <property type="molecule type" value="Genomic_DNA"/>
</dbReference>
<evidence type="ECO:0000256" key="1">
    <source>
        <dbReference type="ARBA" id="ARBA00023002"/>
    </source>
</evidence>
<dbReference type="Proteomes" id="UP000030816">
    <property type="component" value="Unassembled WGS sequence"/>
</dbReference>
<dbReference type="AlphaFoldDB" id="A0A0B2WQY9"/>